<keyword evidence="2" id="KW-1185">Reference proteome</keyword>
<proteinExistence type="predicted"/>
<feature type="region of interest" description="Disordered" evidence="1">
    <location>
        <begin position="90"/>
        <end position="146"/>
    </location>
</feature>
<sequence length="537" mass="60245">MGLRAEKIVNLALSLVENQGDLTTISEMAVCSASNSDSEVISAKPGCSAPSPAVSTFLDISNTYVVEKEGPTKLRLKKYPKNIYCDDASPKSDFSAGSSDNYEPSSDEESSNSEPGQVGQNLPNFLETTEGEENSPTPKKGKKRLCRTENWTSVKAKRLKNSGKSYKSRTGKVMPAKVMGPPCPEKCILGCSKKVSENDRAQLFKEYWEMSSLQRQRDFLGLCIEQLQVKYRRITAGEPRKPNCAFFLVVNGNKIRVCKAFLIGTLGITERKLRTVITSRVSGNGIVVEDKRGKHGKHRKADEEIVKSVRDHIDGIPRTESHYVRKETTREFIDGGLTIAELHRHYSSGRSSVSKTAATYDMYARIFNTEYNIGFFIPRKDQCDLCEAYKNSVGDDKQVFENKYHEHLEEKELSRAEKDKDKERAKNKEVTLAVYDLQAVLPVPTGQTSAFFYKSRLNCYNFTVSEIGNDKSYCFFWHEGLGCRGVTEIGTCVLLYLQELAQLKPGLDVVFYSDNCGGQQKNKYFVKCTNALVTTVF</sequence>
<dbReference type="GeneID" id="115876982"/>
<dbReference type="OrthoDB" id="434783at2759"/>
<dbReference type="PANTHER" id="PTHR10773:SF19">
    <property type="match status" value="1"/>
</dbReference>
<dbReference type="AlphaFoldDB" id="A0A6J2XD61"/>
<accession>A0A6J2XD61</accession>
<dbReference type="RefSeq" id="XP_030748900.1">
    <property type="nucleotide sequence ID" value="XM_030893040.1"/>
</dbReference>
<dbReference type="PANTHER" id="PTHR10773">
    <property type="entry name" value="DNA-DIRECTED RNA POLYMERASES I, II, AND III SUBUNIT RPABC2"/>
    <property type="match status" value="1"/>
</dbReference>
<evidence type="ECO:0000313" key="3">
    <source>
        <dbReference type="RefSeq" id="XP_030748900.1"/>
    </source>
</evidence>
<organism evidence="2 3">
    <name type="scientific">Sitophilus oryzae</name>
    <name type="common">Rice weevil</name>
    <name type="synonym">Curculio oryzae</name>
    <dbReference type="NCBI Taxonomy" id="7048"/>
    <lineage>
        <taxon>Eukaryota</taxon>
        <taxon>Metazoa</taxon>
        <taxon>Ecdysozoa</taxon>
        <taxon>Arthropoda</taxon>
        <taxon>Hexapoda</taxon>
        <taxon>Insecta</taxon>
        <taxon>Pterygota</taxon>
        <taxon>Neoptera</taxon>
        <taxon>Endopterygota</taxon>
        <taxon>Coleoptera</taxon>
        <taxon>Polyphaga</taxon>
        <taxon>Cucujiformia</taxon>
        <taxon>Curculionidae</taxon>
        <taxon>Dryophthorinae</taxon>
        <taxon>Sitophilus</taxon>
    </lineage>
</organism>
<evidence type="ECO:0000313" key="2">
    <source>
        <dbReference type="Proteomes" id="UP000504635"/>
    </source>
</evidence>
<feature type="compositionally biased region" description="Polar residues" evidence="1">
    <location>
        <begin position="118"/>
        <end position="127"/>
    </location>
</feature>
<name>A0A6J2XD61_SITOR</name>
<dbReference type="InParanoid" id="A0A6J2XD61"/>
<reference evidence="3" key="1">
    <citation type="submission" date="2025-08" db="UniProtKB">
        <authorList>
            <consortium name="RefSeq"/>
        </authorList>
    </citation>
    <scope>IDENTIFICATION</scope>
    <source>
        <tissue evidence="3">Gonads</tissue>
    </source>
</reference>
<evidence type="ECO:0000256" key="1">
    <source>
        <dbReference type="SAM" id="MobiDB-lite"/>
    </source>
</evidence>
<dbReference type="Proteomes" id="UP000504635">
    <property type="component" value="Unplaced"/>
</dbReference>
<dbReference type="KEGG" id="soy:115876982"/>
<gene>
    <name evidence="3" type="primary">LOC115876982</name>
</gene>
<protein>
    <submittedName>
        <fullName evidence="3">Uncharacterized protein LOC115876982</fullName>
    </submittedName>
</protein>